<proteinExistence type="predicted"/>
<evidence type="ECO:0000313" key="2">
    <source>
        <dbReference type="Proteomes" id="UP000655830"/>
    </source>
</evidence>
<dbReference type="GO" id="GO:0016740">
    <property type="term" value="F:transferase activity"/>
    <property type="evidence" value="ECO:0007669"/>
    <property type="project" value="UniProtKB-ARBA"/>
</dbReference>
<dbReference type="InterPro" id="IPR045864">
    <property type="entry name" value="aa-tRNA-synth_II/BPL/LPL"/>
</dbReference>
<comment type="caution">
    <text evidence="1">The sequence shown here is derived from an EMBL/GenBank/DDBJ whole genome shotgun (WGS) entry which is preliminary data.</text>
</comment>
<evidence type="ECO:0000313" key="1">
    <source>
        <dbReference type="EMBL" id="MBC8578680.1"/>
    </source>
</evidence>
<dbReference type="GO" id="GO:0140096">
    <property type="term" value="F:catalytic activity, acting on a protein"/>
    <property type="evidence" value="ECO:0007669"/>
    <property type="project" value="UniProtKB-ARBA"/>
</dbReference>
<dbReference type="Proteomes" id="UP000655830">
    <property type="component" value="Unassembled WGS sequence"/>
</dbReference>
<dbReference type="Gene3D" id="3.30.930.10">
    <property type="entry name" value="Bira Bifunctional Protein, Domain 2"/>
    <property type="match status" value="1"/>
</dbReference>
<protein>
    <submittedName>
        <fullName evidence="1">DUF3201 domain-containing protein</fullName>
    </submittedName>
</protein>
<dbReference type="SUPFAM" id="SSF142913">
    <property type="entry name" value="YktB/PF0168-like"/>
    <property type="match status" value="1"/>
</dbReference>
<dbReference type="AlphaFoldDB" id="A0A926EGU3"/>
<organism evidence="1 2">
    <name type="scientific">Zhenhengia yiwuensis</name>
    <dbReference type="NCBI Taxonomy" id="2763666"/>
    <lineage>
        <taxon>Bacteria</taxon>
        <taxon>Bacillati</taxon>
        <taxon>Bacillota</taxon>
        <taxon>Clostridia</taxon>
        <taxon>Lachnospirales</taxon>
        <taxon>Lachnospiraceae</taxon>
        <taxon>Zhenhengia</taxon>
    </lineage>
</organism>
<sequence length="161" mass="18627">MDKMVQKMHALLNQTYELSRNVLEELTHQGMQATLKNYSGHYIKINGQYEYQAYPIPVIIVEEVGDIGINLNQIHFEFFVKKEELDGFKVAELLEEGDLEFYGGKDCLLDFYSKGDTPKQVMDKIGDSDEAYIGIACYRNKEESIEEIIAAFIRMRDLLKK</sequence>
<dbReference type="EMBL" id="JACRSY010000004">
    <property type="protein sequence ID" value="MBC8578680.1"/>
    <property type="molecule type" value="Genomic_DNA"/>
</dbReference>
<dbReference type="InterPro" id="IPR024505">
    <property type="entry name" value="DUF3201"/>
</dbReference>
<dbReference type="Pfam" id="PF11447">
    <property type="entry name" value="DUF3201"/>
    <property type="match status" value="1"/>
</dbReference>
<accession>A0A926EGU3</accession>
<gene>
    <name evidence="1" type="ORF">H8718_03940</name>
</gene>
<dbReference type="RefSeq" id="WP_249331680.1">
    <property type="nucleotide sequence ID" value="NZ_JACRSY010000004.1"/>
</dbReference>
<keyword evidence="2" id="KW-1185">Reference proteome</keyword>
<name>A0A926EGU3_9FIRM</name>
<reference evidence="1" key="1">
    <citation type="submission" date="2020-08" db="EMBL/GenBank/DDBJ databases">
        <title>Genome public.</title>
        <authorList>
            <person name="Liu C."/>
            <person name="Sun Q."/>
        </authorList>
    </citation>
    <scope>NUCLEOTIDE SEQUENCE</scope>
    <source>
        <strain evidence="1">NSJ-12</strain>
    </source>
</reference>